<evidence type="ECO:0000313" key="1">
    <source>
        <dbReference type="EMBL" id="ABV14542.1"/>
    </source>
</evidence>
<sequence>MPPLVRQPPAVMALGNRSLFIHKNDRITVKRRGKPAMSGLLMGNLFTLLAISALQHSLFCVNCRCLTS</sequence>
<dbReference type="HOGENOM" id="CLU_2786377_0_0_6"/>
<dbReference type="KEGG" id="cko:CKO_03462"/>
<dbReference type="EMBL" id="CP000822">
    <property type="protein sequence ID" value="ABV14542.1"/>
    <property type="molecule type" value="Genomic_DNA"/>
</dbReference>
<gene>
    <name evidence="1" type="ordered locus">CKO_03462</name>
</gene>
<accession>A8AM29</accession>
<reference evidence="1 2" key="1">
    <citation type="submission" date="2007-08" db="EMBL/GenBank/DDBJ databases">
        <authorList>
            <consortium name="The Citrobacter koseri Genome Sequencing Project"/>
            <person name="McClelland M."/>
            <person name="Sanderson E.K."/>
            <person name="Porwollik S."/>
            <person name="Spieth J."/>
            <person name="Clifton W.S."/>
            <person name="Latreille P."/>
            <person name="Courtney L."/>
            <person name="Wang C."/>
            <person name="Pepin K."/>
            <person name="Bhonagiri V."/>
            <person name="Nash W."/>
            <person name="Johnson M."/>
            <person name="Thiruvilangam P."/>
            <person name="Wilson R."/>
        </authorList>
    </citation>
    <scope>NUCLEOTIDE SEQUENCE [LARGE SCALE GENOMIC DNA]</scope>
    <source>
        <strain evidence="2">ATCC BAA-895 / CDC 4225-83 / SGSC4696</strain>
    </source>
</reference>
<name>A8AM29_CITK8</name>
<dbReference type="STRING" id="290338.CKO_03462"/>
<dbReference type="Proteomes" id="UP000008148">
    <property type="component" value="Chromosome"/>
</dbReference>
<protein>
    <submittedName>
        <fullName evidence="1">Uncharacterized protein</fullName>
    </submittedName>
</protein>
<organism evidence="1 2">
    <name type="scientific">Citrobacter koseri (strain ATCC BAA-895 / CDC 4225-83 / SGSC4696)</name>
    <dbReference type="NCBI Taxonomy" id="290338"/>
    <lineage>
        <taxon>Bacteria</taxon>
        <taxon>Pseudomonadati</taxon>
        <taxon>Pseudomonadota</taxon>
        <taxon>Gammaproteobacteria</taxon>
        <taxon>Enterobacterales</taxon>
        <taxon>Enterobacteriaceae</taxon>
        <taxon>Citrobacter</taxon>
    </lineage>
</organism>
<dbReference type="AlphaFoldDB" id="A8AM29"/>
<evidence type="ECO:0000313" key="2">
    <source>
        <dbReference type="Proteomes" id="UP000008148"/>
    </source>
</evidence>
<keyword evidence="2" id="KW-1185">Reference proteome</keyword>
<proteinExistence type="predicted"/>